<evidence type="ECO:0000313" key="12">
    <source>
        <dbReference type="EMBL" id="QWZ07844.1"/>
    </source>
</evidence>
<dbReference type="PANTHER" id="PTHR23023">
    <property type="entry name" value="DIMETHYLANILINE MONOOXYGENASE"/>
    <property type="match status" value="1"/>
</dbReference>
<dbReference type="AlphaFoldDB" id="A0A975SXN6"/>
<comment type="cofactor">
    <cofactor evidence="1">
        <name>FAD</name>
        <dbReference type="ChEBI" id="CHEBI:57692"/>
    </cofactor>
</comment>
<protein>
    <submittedName>
        <fullName evidence="12">NAD(P)-binding domain-containing protein</fullName>
    </submittedName>
</protein>
<dbReference type="GO" id="GO:0004499">
    <property type="term" value="F:N,N-dimethylaniline monooxygenase activity"/>
    <property type="evidence" value="ECO:0007669"/>
    <property type="project" value="InterPro"/>
</dbReference>
<evidence type="ECO:0000256" key="5">
    <source>
        <dbReference type="ARBA" id="ARBA00022824"/>
    </source>
</evidence>
<dbReference type="GO" id="GO:0050660">
    <property type="term" value="F:flavin adenine dinucleotide binding"/>
    <property type="evidence" value="ECO:0007669"/>
    <property type="project" value="InterPro"/>
</dbReference>
<keyword evidence="8" id="KW-1133">Transmembrane helix</keyword>
<evidence type="ECO:0000313" key="13">
    <source>
        <dbReference type="Proteomes" id="UP000683575"/>
    </source>
</evidence>
<name>A0A975SXN6_9ACTN</name>
<comment type="subcellular location">
    <subcellularLocation>
        <location evidence="2">Endoplasmic reticulum membrane</location>
        <topology evidence="2">Single-pass membrane protein</topology>
    </subcellularLocation>
</comment>
<dbReference type="EMBL" id="CP077062">
    <property type="protein sequence ID" value="QWZ07844.1"/>
    <property type="molecule type" value="Genomic_DNA"/>
</dbReference>
<keyword evidence="5" id="KW-0256">Endoplasmic reticulum</keyword>
<organism evidence="12 13">
    <name type="scientific">Nocardioides panacis</name>
    <dbReference type="NCBI Taxonomy" id="2849501"/>
    <lineage>
        <taxon>Bacteria</taxon>
        <taxon>Bacillati</taxon>
        <taxon>Actinomycetota</taxon>
        <taxon>Actinomycetes</taxon>
        <taxon>Propionibacteriales</taxon>
        <taxon>Nocardioidaceae</taxon>
        <taxon>Nocardioides</taxon>
    </lineage>
</organism>
<evidence type="ECO:0000256" key="6">
    <source>
        <dbReference type="ARBA" id="ARBA00022827"/>
    </source>
</evidence>
<keyword evidence="10" id="KW-0503">Monooxygenase</keyword>
<keyword evidence="9" id="KW-0560">Oxidoreductase</keyword>
<keyword evidence="7" id="KW-0521">NADP</keyword>
<keyword evidence="11" id="KW-0472">Membrane</keyword>
<dbReference type="FunFam" id="3.50.50.60:FF:000159">
    <property type="entry name" value="Dimethylaniline monooxygenase [N-oxide-forming]"/>
    <property type="match status" value="1"/>
</dbReference>
<evidence type="ECO:0000256" key="9">
    <source>
        <dbReference type="ARBA" id="ARBA00023002"/>
    </source>
</evidence>
<dbReference type="InterPro" id="IPR000960">
    <property type="entry name" value="Flavin_mOase"/>
</dbReference>
<dbReference type="GO" id="GO:0050661">
    <property type="term" value="F:NADP binding"/>
    <property type="evidence" value="ECO:0007669"/>
    <property type="project" value="InterPro"/>
</dbReference>
<keyword evidence="4" id="KW-0812">Transmembrane</keyword>
<evidence type="ECO:0000256" key="7">
    <source>
        <dbReference type="ARBA" id="ARBA00022857"/>
    </source>
</evidence>
<evidence type="ECO:0000256" key="1">
    <source>
        <dbReference type="ARBA" id="ARBA00001974"/>
    </source>
</evidence>
<evidence type="ECO:0000256" key="10">
    <source>
        <dbReference type="ARBA" id="ARBA00023033"/>
    </source>
</evidence>
<sequence>MDKRVCVIGAGSSGIAAAQVLDARGIPFDCFETGSEVGGNWRYGNDNGMSSAYRSLHINTSRDLMEYRTFPMPEDLPDYPSHWQIAAYFDAYVDHFGLREAISFRTEVVKVEPRPAGGFDVTLRVRDVHGDVSEPEVRRYSDVVVANGHHWDPRWPEPSYPGAETFPGEQLHAHYYRTPDVLEGKRVLVLGIGNSASDIAVESSRVAAETYLAMRRGAHVIPKFLFGVPTDHLTSSPLARGPLPLQQLGMAAMLRLAQGRVTDYGLPRPDHAVLHAHPTVSDDLLTRLGHGDITVRPNIDRFEGSKVFFVDGTAAEIDTVVYCTGYKVTFPFLDERFVTARDNHVDLYRRVVDPEHPGLYFVGLIQPLGAIMPLAEAQSEWVADLVSGEGTLPSYDEMRRQIRVYDERLAKRYVASKRHTIQVDFHAYLAEVVRERRASRERAGHVAPSLRSRVGRRLRRS</sequence>
<keyword evidence="6" id="KW-0274">FAD</keyword>
<dbReference type="KEGG" id="nps:KRR39_21055"/>
<dbReference type="InterPro" id="IPR050346">
    <property type="entry name" value="FMO-like"/>
</dbReference>
<evidence type="ECO:0000256" key="4">
    <source>
        <dbReference type="ARBA" id="ARBA00022692"/>
    </source>
</evidence>
<accession>A0A975SXN6</accession>
<dbReference type="Proteomes" id="UP000683575">
    <property type="component" value="Chromosome"/>
</dbReference>
<reference evidence="12" key="1">
    <citation type="submission" date="2021-06" db="EMBL/GenBank/DDBJ databases">
        <title>Complete genome sequence of Nocardioides sp. G188.</title>
        <authorList>
            <person name="Im W.-T."/>
        </authorList>
    </citation>
    <scope>NUCLEOTIDE SEQUENCE</scope>
    <source>
        <strain evidence="12">G188</strain>
    </source>
</reference>
<evidence type="ECO:0000256" key="8">
    <source>
        <dbReference type="ARBA" id="ARBA00022989"/>
    </source>
</evidence>
<dbReference type="Pfam" id="PF00743">
    <property type="entry name" value="FMO-like"/>
    <property type="match status" value="1"/>
</dbReference>
<keyword evidence="13" id="KW-1185">Reference proteome</keyword>
<evidence type="ECO:0000256" key="11">
    <source>
        <dbReference type="ARBA" id="ARBA00023136"/>
    </source>
</evidence>
<keyword evidence="3" id="KW-0285">Flavoprotein</keyword>
<evidence type="ECO:0000256" key="3">
    <source>
        <dbReference type="ARBA" id="ARBA00022630"/>
    </source>
</evidence>
<dbReference type="PIRSF" id="PIRSF000332">
    <property type="entry name" value="FMO"/>
    <property type="match status" value="1"/>
</dbReference>
<dbReference type="InterPro" id="IPR020946">
    <property type="entry name" value="Flavin_mOase-like"/>
</dbReference>
<evidence type="ECO:0000256" key="2">
    <source>
        <dbReference type="ARBA" id="ARBA00004389"/>
    </source>
</evidence>
<gene>
    <name evidence="12" type="ORF">KRR39_21055</name>
</gene>
<dbReference type="RefSeq" id="WP_216939354.1">
    <property type="nucleotide sequence ID" value="NZ_CP077062.1"/>
</dbReference>
<proteinExistence type="predicted"/>